<dbReference type="AlphaFoldDB" id="A0A1W2HC54"/>
<accession>A0A1W2HC54</accession>
<dbReference type="Proteomes" id="UP000192333">
    <property type="component" value="Chromosome I"/>
</dbReference>
<evidence type="ECO:0000313" key="1">
    <source>
        <dbReference type="EMBL" id="SMD46298.1"/>
    </source>
</evidence>
<sequence length="60" mass="7237">MIFNRKKNKRAIYNARYIQDGSPFEIEFCICICIILADFEDVFCYLQLPFMFKDNSWSNL</sequence>
<keyword evidence="2" id="KW-1185">Reference proteome</keyword>
<dbReference type="EMBL" id="LT838813">
    <property type="protein sequence ID" value="SMD46298.1"/>
    <property type="molecule type" value="Genomic_DNA"/>
</dbReference>
<protein>
    <submittedName>
        <fullName evidence="1">Uncharacterized protein</fullName>
    </submittedName>
</protein>
<reference evidence="2" key="1">
    <citation type="submission" date="2017-04" db="EMBL/GenBank/DDBJ databases">
        <authorList>
            <person name="Varghese N."/>
            <person name="Submissions S."/>
        </authorList>
    </citation>
    <scope>NUCLEOTIDE SEQUENCE [LARGE SCALE GENOMIC DNA]</scope>
    <source>
        <strain evidence="2">DSM 16537</strain>
    </source>
</reference>
<name>A0A1W2HC54_9BACT</name>
<evidence type="ECO:0000313" key="2">
    <source>
        <dbReference type="Proteomes" id="UP000192333"/>
    </source>
</evidence>
<gene>
    <name evidence="1" type="ORF">SAMN00777080_4980</name>
</gene>
<proteinExistence type="predicted"/>
<organism evidence="1 2">
    <name type="scientific">Aquiflexum balticum DSM 16537</name>
    <dbReference type="NCBI Taxonomy" id="758820"/>
    <lineage>
        <taxon>Bacteria</taxon>
        <taxon>Pseudomonadati</taxon>
        <taxon>Bacteroidota</taxon>
        <taxon>Cytophagia</taxon>
        <taxon>Cytophagales</taxon>
        <taxon>Cyclobacteriaceae</taxon>
        <taxon>Aquiflexum</taxon>
    </lineage>
</organism>